<evidence type="ECO:0000259" key="5">
    <source>
        <dbReference type="Pfam" id="PF08541"/>
    </source>
</evidence>
<evidence type="ECO:0000256" key="4">
    <source>
        <dbReference type="SAM" id="MobiDB-lite"/>
    </source>
</evidence>
<evidence type="ECO:0000313" key="8">
    <source>
        <dbReference type="Proteomes" id="UP000253868"/>
    </source>
</evidence>
<dbReference type="Pfam" id="PF08545">
    <property type="entry name" value="ACP_syn_III"/>
    <property type="match status" value="1"/>
</dbReference>
<name>A0A345I180_9ACTN</name>
<dbReference type="Proteomes" id="UP000253868">
    <property type="component" value="Chromosome"/>
</dbReference>
<keyword evidence="1" id="KW-0963">Cytoplasm</keyword>
<dbReference type="InterPro" id="IPR013747">
    <property type="entry name" value="ACP_syn_III_C"/>
</dbReference>
<evidence type="ECO:0000313" key="7">
    <source>
        <dbReference type="EMBL" id="AXG82704.1"/>
    </source>
</evidence>
<evidence type="ECO:0000259" key="6">
    <source>
        <dbReference type="Pfam" id="PF08545"/>
    </source>
</evidence>
<organism evidence="7 8">
    <name type="scientific">Streptomyces paludis</name>
    <dbReference type="NCBI Taxonomy" id="2282738"/>
    <lineage>
        <taxon>Bacteria</taxon>
        <taxon>Bacillati</taxon>
        <taxon>Actinomycetota</taxon>
        <taxon>Actinomycetes</taxon>
        <taxon>Kitasatosporales</taxon>
        <taxon>Streptomycetaceae</taxon>
        <taxon>Streptomyces</taxon>
    </lineage>
</organism>
<evidence type="ECO:0008006" key="9">
    <source>
        <dbReference type="Google" id="ProtNLM"/>
    </source>
</evidence>
<protein>
    <recommendedName>
        <fullName evidence="9">Ketoacyl-ACP synthase III</fullName>
    </recommendedName>
</protein>
<reference evidence="8" key="1">
    <citation type="submission" date="2018-07" db="EMBL/GenBank/DDBJ databases">
        <authorList>
            <person name="Zhao J."/>
        </authorList>
    </citation>
    <scope>NUCLEOTIDE SEQUENCE [LARGE SCALE GENOMIC DNA]</scope>
    <source>
        <strain evidence="8">GSSD-12</strain>
    </source>
</reference>
<dbReference type="PANTHER" id="PTHR34069:SF3">
    <property type="entry name" value="ACYL-COA:ACYL-COA ALKYLTRANSFERASE"/>
    <property type="match status" value="1"/>
</dbReference>
<dbReference type="Gene3D" id="3.40.47.10">
    <property type="match status" value="2"/>
</dbReference>
<dbReference type="InterPro" id="IPR013751">
    <property type="entry name" value="ACP_syn_III_N"/>
</dbReference>
<dbReference type="InterPro" id="IPR016039">
    <property type="entry name" value="Thiolase-like"/>
</dbReference>
<dbReference type="AlphaFoldDB" id="A0A345I180"/>
<dbReference type="GO" id="GO:0044550">
    <property type="term" value="P:secondary metabolite biosynthetic process"/>
    <property type="evidence" value="ECO:0007669"/>
    <property type="project" value="TreeGrafter"/>
</dbReference>
<dbReference type="GO" id="GO:0004315">
    <property type="term" value="F:3-oxoacyl-[acyl-carrier-protein] synthase activity"/>
    <property type="evidence" value="ECO:0007669"/>
    <property type="project" value="InterPro"/>
</dbReference>
<keyword evidence="3" id="KW-0012">Acyltransferase</keyword>
<gene>
    <name evidence="7" type="ORF">DVK44_18070</name>
</gene>
<dbReference type="OrthoDB" id="9788274at2"/>
<accession>A0A345I180</accession>
<dbReference type="KEGG" id="spad:DVK44_18070"/>
<dbReference type="PANTHER" id="PTHR34069">
    <property type="entry name" value="3-OXOACYL-[ACYL-CARRIER-PROTEIN] SYNTHASE 3"/>
    <property type="match status" value="1"/>
</dbReference>
<dbReference type="EMBL" id="CP031194">
    <property type="protein sequence ID" value="AXG82704.1"/>
    <property type="molecule type" value="Genomic_DNA"/>
</dbReference>
<dbReference type="GO" id="GO:0006633">
    <property type="term" value="P:fatty acid biosynthetic process"/>
    <property type="evidence" value="ECO:0007669"/>
    <property type="project" value="InterPro"/>
</dbReference>
<evidence type="ECO:0000256" key="3">
    <source>
        <dbReference type="ARBA" id="ARBA00023315"/>
    </source>
</evidence>
<dbReference type="Pfam" id="PF08541">
    <property type="entry name" value="ACP_syn_III_C"/>
    <property type="match status" value="1"/>
</dbReference>
<evidence type="ECO:0000256" key="1">
    <source>
        <dbReference type="ARBA" id="ARBA00022490"/>
    </source>
</evidence>
<sequence length="358" mass="37805">MAAAPAGGLSGARERDAGSGRPRWAGGRGAYSRITQVAVHLPAGRQSAQAVEETLREHSPSLRVPAGLVRRLFGLEERLVAPEGELPSDLAARAVDLLLDRAGVEPGQIDLLLFAAVSADVQEPANGHVVAAKTGLTCPVFDISNACNSVLNALEVADAFIRGGRYRRIVIACGELGTRFSRWSLSSQDDLRTAIASVTGGDMGAALLVEASTEPGITASVFLANSQGWPAATLFNPHQVQNKPLGLHIDPARLLASFHDLDIQAGQWLKEQGVNPNELGLVCVHQPSVPFVRTFCERMGIDVNTVVPTFAHTGNVSAATLPLQLARALDEGRLRRGTRVALFGLASGASVGVMLIDW</sequence>
<dbReference type="SUPFAM" id="SSF53901">
    <property type="entry name" value="Thiolase-like"/>
    <property type="match status" value="1"/>
</dbReference>
<feature type="region of interest" description="Disordered" evidence="4">
    <location>
        <begin position="1"/>
        <end position="27"/>
    </location>
</feature>
<keyword evidence="8" id="KW-1185">Reference proteome</keyword>
<feature type="domain" description="Beta-ketoacyl-[acyl-carrier-protein] synthase III C-terminal" evidence="5">
    <location>
        <begin position="269"/>
        <end position="358"/>
    </location>
</feature>
<keyword evidence="2" id="KW-0808">Transferase</keyword>
<evidence type="ECO:0000256" key="2">
    <source>
        <dbReference type="ARBA" id="ARBA00022679"/>
    </source>
</evidence>
<proteinExistence type="predicted"/>
<feature type="domain" description="Beta-ketoacyl-[acyl-carrier-protein] synthase III N-terminal" evidence="6">
    <location>
        <begin position="141"/>
        <end position="222"/>
    </location>
</feature>